<dbReference type="EMBL" id="KQ971342">
    <property type="protein sequence ID" value="KYB27533.1"/>
    <property type="molecule type" value="Genomic_DNA"/>
</dbReference>
<evidence type="ECO:0000256" key="1">
    <source>
        <dbReference type="SAM" id="MobiDB-lite"/>
    </source>
</evidence>
<keyword evidence="3" id="KW-1185">Reference proteome</keyword>
<accession>A0A139WHT2</accession>
<reference evidence="2 3" key="1">
    <citation type="journal article" date="2008" name="Nature">
        <title>The genome of the model beetle and pest Tribolium castaneum.</title>
        <authorList>
            <consortium name="Tribolium Genome Sequencing Consortium"/>
            <person name="Richards S."/>
            <person name="Gibbs R.A."/>
            <person name="Weinstock G.M."/>
            <person name="Brown S.J."/>
            <person name="Denell R."/>
            <person name="Beeman R.W."/>
            <person name="Gibbs R."/>
            <person name="Beeman R.W."/>
            <person name="Brown S.J."/>
            <person name="Bucher G."/>
            <person name="Friedrich M."/>
            <person name="Grimmelikhuijzen C.J."/>
            <person name="Klingler M."/>
            <person name="Lorenzen M."/>
            <person name="Richards S."/>
            <person name="Roth S."/>
            <person name="Schroder R."/>
            <person name="Tautz D."/>
            <person name="Zdobnov E.M."/>
            <person name="Muzny D."/>
            <person name="Gibbs R.A."/>
            <person name="Weinstock G.M."/>
            <person name="Attaway T."/>
            <person name="Bell S."/>
            <person name="Buhay C.J."/>
            <person name="Chandrabose M.N."/>
            <person name="Chavez D."/>
            <person name="Clerk-Blankenburg K.P."/>
            <person name="Cree A."/>
            <person name="Dao M."/>
            <person name="Davis C."/>
            <person name="Chacko J."/>
            <person name="Dinh H."/>
            <person name="Dugan-Rocha S."/>
            <person name="Fowler G."/>
            <person name="Garner T.T."/>
            <person name="Garnes J."/>
            <person name="Gnirke A."/>
            <person name="Hawes A."/>
            <person name="Hernandez J."/>
            <person name="Hines S."/>
            <person name="Holder M."/>
            <person name="Hume J."/>
            <person name="Jhangiani S.N."/>
            <person name="Joshi V."/>
            <person name="Khan Z.M."/>
            <person name="Jackson L."/>
            <person name="Kovar C."/>
            <person name="Kowis A."/>
            <person name="Lee S."/>
            <person name="Lewis L.R."/>
            <person name="Margolis J."/>
            <person name="Morgan M."/>
            <person name="Nazareth L.V."/>
            <person name="Nguyen N."/>
            <person name="Okwuonu G."/>
            <person name="Parker D."/>
            <person name="Richards S."/>
            <person name="Ruiz S.J."/>
            <person name="Santibanez J."/>
            <person name="Savard J."/>
            <person name="Scherer S.E."/>
            <person name="Schneider B."/>
            <person name="Sodergren E."/>
            <person name="Tautz D."/>
            <person name="Vattahil S."/>
            <person name="Villasana D."/>
            <person name="White C.S."/>
            <person name="Wright R."/>
            <person name="Park Y."/>
            <person name="Beeman R.W."/>
            <person name="Lord J."/>
            <person name="Oppert B."/>
            <person name="Lorenzen M."/>
            <person name="Brown S."/>
            <person name="Wang L."/>
            <person name="Savard J."/>
            <person name="Tautz D."/>
            <person name="Richards S."/>
            <person name="Weinstock G."/>
            <person name="Gibbs R.A."/>
            <person name="Liu Y."/>
            <person name="Worley K."/>
            <person name="Weinstock G."/>
            <person name="Elsik C.G."/>
            <person name="Reese J.T."/>
            <person name="Elhaik E."/>
            <person name="Landan G."/>
            <person name="Graur D."/>
            <person name="Arensburger P."/>
            <person name="Atkinson P."/>
            <person name="Beeman R.W."/>
            <person name="Beidler J."/>
            <person name="Brown S.J."/>
            <person name="Demuth J.P."/>
            <person name="Drury D.W."/>
            <person name="Du Y.Z."/>
            <person name="Fujiwara H."/>
            <person name="Lorenzen M."/>
            <person name="Maselli V."/>
            <person name="Osanai M."/>
            <person name="Park Y."/>
            <person name="Robertson H.M."/>
            <person name="Tu Z."/>
            <person name="Wang J.J."/>
            <person name="Wang S."/>
            <person name="Richards S."/>
            <person name="Song H."/>
            <person name="Zhang L."/>
            <person name="Sodergren E."/>
            <person name="Werner D."/>
            <person name="Stanke M."/>
            <person name="Morgenstern B."/>
            <person name="Solovyev V."/>
            <person name="Kosarev P."/>
            <person name="Brown G."/>
            <person name="Chen H.C."/>
            <person name="Ermolaeva O."/>
            <person name="Hlavina W."/>
            <person name="Kapustin Y."/>
            <person name="Kiryutin B."/>
            <person name="Kitts P."/>
            <person name="Maglott D."/>
            <person name="Pruitt K."/>
            <person name="Sapojnikov V."/>
            <person name="Souvorov A."/>
            <person name="Mackey A.J."/>
            <person name="Waterhouse R.M."/>
            <person name="Wyder S."/>
            <person name="Zdobnov E.M."/>
            <person name="Zdobnov E.M."/>
            <person name="Wyder S."/>
            <person name="Kriventseva E.V."/>
            <person name="Kadowaki T."/>
            <person name="Bork P."/>
            <person name="Aranda M."/>
            <person name="Bao R."/>
            <person name="Beermann A."/>
            <person name="Berns N."/>
            <person name="Bolognesi R."/>
            <person name="Bonneton F."/>
            <person name="Bopp D."/>
            <person name="Brown S.J."/>
            <person name="Bucher G."/>
            <person name="Butts T."/>
            <person name="Chaumot A."/>
            <person name="Denell R.E."/>
            <person name="Ferrier D.E."/>
            <person name="Friedrich M."/>
            <person name="Gordon C.M."/>
            <person name="Jindra M."/>
            <person name="Klingler M."/>
            <person name="Lan Q."/>
            <person name="Lattorff H.M."/>
            <person name="Laudet V."/>
            <person name="von Levetsow C."/>
            <person name="Liu Z."/>
            <person name="Lutz R."/>
            <person name="Lynch J.A."/>
            <person name="da Fonseca R.N."/>
            <person name="Posnien N."/>
            <person name="Reuter R."/>
            <person name="Roth S."/>
            <person name="Savard J."/>
            <person name="Schinko J.B."/>
            <person name="Schmitt C."/>
            <person name="Schoppmeier M."/>
            <person name="Schroder R."/>
            <person name="Shippy T.D."/>
            <person name="Simonnet F."/>
            <person name="Marques-Souza H."/>
            <person name="Tautz D."/>
            <person name="Tomoyasu Y."/>
            <person name="Trauner J."/>
            <person name="Van der Zee M."/>
            <person name="Vervoort M."/>
            <person name="Wittkopp N."/>
            <person name="Wimmer E.A."/>
            <person name="Yang X."/>
            <person name="Jones A.K."/>
            <person name="Sattelle D.B."/>
            <person name="Ebert P.R."/>
            <person name="Nelson D."/>
            <person name="Scott J.G."/>
            <person name="Beeman R.W."/>
            <person name="Muthukrishnan S."/>
            <person name="Kramer K.J."/>
            <person name="Arakane Y."/>
            <person name="Beeman R.W."/>
            <person name="Zhu Q."/>
            <person name="Hogenkamp D."/>
            <person name="Dixit R."/>
            <person name="Oppert B."/>
            <person name="Jiang H."/>
            <person name="Zou Z."/>
            <person name="Marshall J."/>
            <person name="Elpidina E."/>
            <person name="Vinokurov K."/>
            <person name="Oppert C."/>
            <person name="Zou Z."/>
            <person name="Evans J."/>
            <person name="Lu Z."/>
            <person name="Zhao P."/>
            <person name="Sumathipala N."/>
            <person name="Altincicek B."/>
            <person name="Vilcinskas A."/>
            <person name="Williams M."/>
            <person name="Hultmark D."/>
            <person name="Hetru C."/>
            <person name="Jiang H."/>
            <person name="Grimmelikhuijzen C.J."/>
            <person name="Hauser F."/>
            <person name="Cazzamali G."/>
            <person name="Williamson M."/>
            <person name="Park Y."/>
            <person name="Li B."/>
            <person name="Tanaka Y."/>
            <person name="Predel R."/>
            <person name="Neupert S."/>
            <person name="Schachtner J."/>
            <person name="Verleyen P."/>
            <person name="Raible F."/>
            <person name="Bork P."/>
            <person name="Friedrich M."/>
            <person name="Walden K.K."/>
            <person name="Robertson H.M."/>
            <person name="Angeli S."/>
            <person name="Foret S."/>
            <person name="Bucher G."/>
            <person name="Schuetz S."/>
            <person name="Maleszka R."/>
            <person name="Wimmer E.A."/>
            <person name="Beeman R.W."/>
            <person name="Lorenzen M."/>
            <person name="Tomoyasu Y."/>
            <person name="Miller S.C."/>
            <person name="Grossmann D."/>
            <person name="Bucher G."/>
        </authorList>
    </citation>
    <scope>NUCLEOTIDE SEQUENCE [LARGE SCALE GENOMIC DNA]</scope>
    <source>
        <strain evidence="2 3">Georgia GA2</strain>
    </source>
</reference>
<reference evidence="2 3" key="2">
    <citation type="journal article" date="2010" name="Nucleic Acids Res.">
        <title>BeetleBase in 2010: revisions to provide comprehensive genomic information for Tribolium castaneum.</title>
        <authorList>
            <person name="Kim H.S."/>
            <person name="Murphy T."/>
            <person name="Xia J."/>
            <person name="Caragea D."/>
            <person name="Park Y."/>
            <person name="Beeman R.W."/>
            <person name="Lorenzen M.D."/>
            <person name="Butcher S."/>
            <person name="Manak J.R."/>
            <person name="Brown S.J."/>
        </authorList>
    </citation>
    <scope>GENOME REANNOTATION</scope>
    <source>
        <strain evidence="2 3">Georgia GA2</strain>
    </source>
</reference>
<proteinExistence type="predicted"/>
<dbReference type="AlphaFoldDB" id="A0A139WHT2"/>
<protein>
    <submittedName>
        <fullName evidence="2">Peptide chain release factor 1-like, mitochondrial</fullName>
    </submittedName>
</protein>
<gene>
    <name evidence="2" type="primary">AUGUSTUS-3.0.2_33022</name>
    <name evidence="2" type="ORF">TcasGA2_TC033022</name>
</gene>
<evidence type="ECO:0000313" key="3">
    <source>
        <dbReference type="Proteomes" id="UP000007266"/>
    </source>
</evidence>
<sequence length="69" mass="7810">MSFFNYSGFHSPPSRPLIIPSPTSPFCTSPSQLQEVTLDQDNTFSSEYFPSKEKRKIIILEAKTNLNAK</sequence>
<name>A0A139WHT2_TRICA</name>
<feature type="region of interest" description="Disordered" evidence="1">
    <location>
        <begin position="1"/>
        <end position="22"/>
    </location>
</feature>
<evidence type="ECO:0000313" key="2">
    <source>
        <dbReference type="EMBL" id="KYB27533.1"/>
    </source>
</evidence>
<organism evidence="2 3">
    <name type="scientific">Tribolium castaneum</name>
    <name type="common">Red flour beetle</name>
    <dbReference type="NCBI Taxonomy" id="7070"/>
    <lineage>
        <taxon>Eukaryota</taxon>
        <taxon>Metazoa</taxon>
        <taxon>Ecdysozoa</taxon>
        <taxon>Arthropoda</taxon>
        <taxon>Hexapoda</taxon>
        <taxon>Insecta</taxon>
        <taxon>Pterygota</taxon>
        <taxon>Neoptera</taxon>
        <taxon>Endopterygota</taxon>
        <taxon>Coleoptera</taxon>
        <taxon>Polyphaga</taxon>
        <taxon>Cucujiformia</taxon>
        <taxon>Tenebrionidae</taxon>
        <taxon>Tenebrionidae incertae sedis</taxon>
        <taxon>Tribolium</taxon>
    </lineage>
</organism>
<dbReference type="Proteomes" id="UP000007266">
    <property type="component" value="Linkage group 5"/>
</dbReference>